<dbReference type="GO" id="GO:1903785">
    <property type="term" value="P:L-valine transmembrane transport"/>
    <property type="evidence" value="ECO:0007669"/>
    <property type="project" value="TreeGrafter"/>
</dbReference>
<evidence type="ECO:0000256" key="1">
    <source>
        <dbReference type="ARBA" id="ARBA00004651"/>
    </source>
</evidence>
<keyword evidence="7 8" id="KW-0472">Membrane</keyword>
<feature type="transmembrane region" description="Helical" evidence="8">
    <location>
        <begin position="163"/>
        <end position="180"/>
    </location>
</feature>
<evidence type="ECO:0000256" key="3">
    <source>
        <dbReference type="ARBA" id="ARBA00022448"/>
    </source>
</evidence>
<evidence type="ECO:0000256" key="6">
    <source>
        <dbReference type="ARBA" id="ARBA00022989"/>
    </source>
</evidence>
<dbReference type="AlphaFoldDB" id="A0A6N8SAA1"/>
<evidence type="ECO:0000256" key="4">
    <source>
        <dbReference type="ARBA" id="ARBA00022475"/>
    </source>
</evidence>
<feature type="transmembrane region" description="Helical" evidence="8">
    <location>
        <begin position="187"/>
        <end position="205"/>
    </location>
</feature>
<organism evidence="9 10">
    <name type="scientific">Shinella kummerowiae</name>
    <dbReference type="NCBI Taxonomy" id="417745"/>
    <lineage>
        <taxon>Bacteria</taxon>
        <taxon>Pseudomonadati</taxon>
        <taxon>Pseudomonadota</taxon>
        <taxon>Alphaproteobacteria</taxon>
        <taxon>Hyphomicrobiales</taxon>
        <taxon>Rhizobiaceae</taxon>
        <taxon>Shinella</taxon>
    </lineage>
</organism>
<dbReference type="EMBL" id="WUMK01000001">
    <property type="protein sequence ID" value="MXN43902.1"/>
    <property type="molecule type" value="Genomic_DNA"/>
</dbReference>
<evidence type="ECO:0000256" key="7">
    <source>
        <dbReference type="ARBA" id="ARBA00023136"/>
    </source>
</evidence>
<evidence type="ECO:0000256" key="2">
    <source>
        <dbReference type="ARBA" id="ARBA00010735"/>
    </source>
</evidence>
<comment type="similarity">
    <text evidence="2">Belongs to the AzlC family.</text>
</comment>
<reference evidence="9 10" key="1">
    <citation type="submission" date="2019-12" db="EMBL/GenBank/DDBJ databases">
        <title>Shinella kummerowiae sp. nov., a symbiotic bacterium isolated from root nodules of the herbal legume Kummerowia stipulacea.</title>
        <authorList>
            <person name="Gao J."/>
        </authorList>
    </citation>
    <scope>NUCLEOTIDE SEQUENCE [LARGE SCALE GENOMIC DNA]</scope>
    <source>
        <strain evidence="9 10">CCBAU 25048</strain>
    </source>
</reference>
<keyword evidence="10" id="KW-1185">Reference proteome</keyword>
<feature type="transmembrane region" description="Helical" evidence="8">
    <location>
        <begin position="130"/>
        <end position="157"/>
    </location>
</feature>
<feature type="transmembrane region" description="Helical" evidence="8">
    <location>
        <begin position="68"/>
        <end position="93"/>
    </location>
</feature>
<keyword evidence="4" id="KW-1003">Cell membrane</keyword>
<dbReference type="InterPro" id="IPR011606">
    <property type="entry name" value="Brnchd-chn_aa_trnsp_permease"/>
</dbReference>
<evidence type="ECO:0000256" key="8">
    <source>
        <dbReference type="SAM" id="Phobius"/>
    </source>
</evidence>
<dbReference type="Proteomes" id="UP000435802">
    <property type="component" value="Unassembled WGS sequence"/>
</dbReference>
<sequence>MTPATKDEVRDAFRRGIAVAIAAAPFAVLFGAVAVDNGLTIAETALMSATLYAGASQLVGVELFNHNVAPWLVVLSIFAVNFRHVLYSAAIAAHIRHLTFWQKATSLFLLTDPQFAETERRADAGIRVSYVWSMVLGLSVYVPWLCLTIVGGFLGNLIGDPKAIGIDVLLPIYFMGLVLGFRSRANWLPVVLASGAGSILAMHFVGSPWHVSLGALAGVVVAALMPLDGKESEVAIGKTAEGEA</sequence>
<proteinExistence type="inferred from homology"/>
<evidence type="ECO:0000313" key="9">
    <source>
        <dbReference type="EMBL" id="MXN43902.1"/>
    </source>
</evidence>
<name>A0A6N8SAA1_9HYPH</name>
<keyword evidence="6 8" id="KW-1133">Transmembrane helix</keyword>
<comment type="subcellular location">
    <subcellularLocation>
        <location evidence="1">Cell membrane</location>
        <topology evidence="1">Multi-pass membrane protein</topology>
    </subcellularLocation>
</comment>
<comment type="caution">
    <text evidence="9">The sequence shown here is derived from an EMBL/GenBank/DDBJ whole genome shotgun (WGS) entry which is preliminary data.</text>
</comment>
<gene>
    <name evidence="9" type="ORF">GR138_01800</name>
</gene>
<keyword evidence="5 8" id="KW-0812">Transmembrane</keyword>
<dbReference type="RefSeq" id="WP_160856893.1">
    <property type="nucleotide sequence ID" value="NZ_WUMK01000001.1"/>
</dbReference>
<dbReference type="PANTHER" id="PTHR34979">
    <property type="entry name" value="INNER MEMBRANE PROTEIN YGAZ"/>
    <property type="match status" value="1"/>
</dbReference>
<accession>A0A6N8SAA1</accession>
<keyword evidence="3" id="KW-0813">Transport</keyword>
<dbReference type="GO" id="GO:0005886">
    <property type="term" value="C:plasma membrane"/>
    <property type="evidence" value="ECO:0007669"/>
    <property type="project" value="UniProtKB-SubCell"/>
</dbReference>
<protein>
    <submittedName>
        <fullName evidence="9">Branched-chain amino acid ABC transporter permease</fullName>
    </submittedName>
</protein>
<dbReference type="PANTHER" id="PTHR34979:SF1">
    <property type="entry name" value="INNER MEMBRANE PROTEIN YGAZ"/>
    <property type="match status" value="1"/>
</dbReference>
<feature type="transmembrane region" description="Helical" evidence="8">
    <location>
        <begin position="12"/>
        <end position="35"/>
    </location>
</feature>
<dbReference type="OrthoDB" id="3579489at2"/>
<dbReference type="Pfam" id="PF03591">
    <property type="entry name" value="AzlC"/>
    <property type="match status" value="1"/>
</dbReference>
<evidence type="ECO:0000256" key="5">
    <source>
        <dbReference type="ARBA" id="ARBA00022692"/>
    </source>
</evidence>
<evidence type="ECO:0000313" key="10">
    <source>
        <dbReference type="Proteomes" id="UP000435802"/>
    </source>
</evidence>